<sequence length="374" mass="39348">MRAYLERLVRRNSLTREEARAALTAVVEGEATPVQAAALLTALRVKGEDVEEVLGFVETLRAYARPFPSFPGAVDTAGTGGDGGVTYNVSTAAALVAASAGVPVIKHGNRAASGRSGSADALEGLGFPVQLSAEGQRRLVEELGFAFLFAPLYHPAMARLRDVRRELGFPTVMNFLGPLTNPAGVRRQVLGVSAPERLEFLAEVLRRLGVEHALVVSGACGGEEGRALDEVSVFGPTRVAEIRGDRTETYVLDPLDLGLPRFACEEATRVEAETAGAFLWALLGAEGEGFGMQHAFERRAVPTPTEADRALLYANAGAALYVAGTVASLAEGVRRARELVEGGATSAYLGRLLRRAAELAQRGGDVPDAAPTAG</sequence>
<evidence type="ECO:0000256" key="2">
    <source>
        <dbReference type="ARBA" id="ARBA00022679"/>
    </source>
</evidence>
<feature type="domain" description="Glycosyl transferase family 3 N-terminal" evidence="7">
    <location>
        <begin position="3"/>
        <end position="64"/>
    </location>
</feature>
<gene>
    <name evidence="5" type="primary">trpD</name>
    <name evidence="8" type="ORF">C7438_0679</name>
</gene>
<proteinExistence type="inferred from homology"/>
<feature type="binding site" evidence="5">
    <location>
        <position position="230"/>
    </location>
    <ligand>
        <name>Mg(2+)</name>
        <dbReference type="ChEBI" id="CHEBI:18420"/>
        <label>2</label>
    </ligand>
</feature>
<evidence type="ECO:0000313" key="9">
    <source>
        <dbReference type="Proteomes" id="UP000267019"/>
    </source>
</evidence>
<dbReference type="InterPro" id="IPR036320">
    <property type="entry name" value="Glycosyl_Trfase_fam3_N_dom_sf"/>
</dbReference>
<feature type="binding site" evidence="5">
    <location>
        <position position="164"/>
    </location>
    <ligand>
        <name>anthranilate</name>
        <dbReference type="ChEBI" id="CHEBI:16567"/>
        <label>2</label>
    </ligand>
</feature>
<organism evidence="8 9">
    <name type="scientific">Brockia lithotrophica</name>
    <dbReference type="NCBI Taxonomy" id="933949"/>
    <lineage>
        <taxon>Bacteria</taxon>
        <taxon>Bacillati</taxon>
        <taxon>Bacillota</taxon>
        <taxon>Bacilli</taxon>
        <taxon>Bacillales</taxon>
        <taxon>Bacillales Family X. Incertae Sedis</taxon>
        <taxon>Brockia</taxon>
    </lineage>
</organism>
<keyword evidence="5" id="KW-0479">Metal-binding</keyword>
<keyword evidence="1 5" id="KW-0328">Glycosyltransferase</keyword>
<evidence type="ECO:0000259" key="7">
    <source>
        <dbReference type="Pfam" id="PF02885"/>
    </source>
</evidence>
<comment type="cofactor">
    <cofactor evidence="5">
        <name>Mg(2+)</name>
        <dbReference type="ChEBI" id="CHEBI:18420"/>
    </cofactor>
    <text evidence="5">Binds 2 magnesium ions per monomer.</text>
</comment>
<keyword evidence="4 5" id="KW-0057">Aromatic amino acid biosynthesis</keyword>
<dbReference type="UniPathway" id="UPA00035">
    <property type="reaction ID" value="UER00041"/>
</dbReference>
<feature type="binding site" evidence="5">
    <location>
        <position position="86"/>
    </location>
    <ligand>
        <name>5-phospho-alpha-D-ribose 1-diphosphate</name>
        <dbReference type="ChEBI" id="CHEBI:58017"/>
    </ligand>
</feature>
<dbReference type="HAMAP" id="MF_00211">
    <property type="entry name" value="TrpD"/>
    <property type="match status" value="1"/>
</dbReference>
<accession>A0A660L731</accession>
<protein>
    <recommendedName>
        <fullName evidence="5">Anthranilate phosphoribosyltransferase</fullName>
        <ecNumber evidence="5">2.4.2.18</ecNumber>
    </recommendedName>
</protein>
<keyword evidence="9" id="KW-1185">Reference proteome</keyword>
<feature type="binding site" evidence="5">
    <location>
        <position position="118"/>
    </location>
    <ligand>
        <name>5-phospho-alpha-D-ribose 1-diphosphate</name>
        <dbReference type="ChEBI" id="CHEBI:58017"/>
    </ligand>
</feature>
<dbReference type="GO" id="GO:0000162">
    <property type="term" value="P:L-tryptophan biosynthetic process"/>
    <property type="evidence" value="ECO:0007669"/>
    <property type="project" value="UniProtKB-UniRule"/>
</dbReference>
<dbReference type="Proteomes" id="UP000267019">
    <property type="component" value="Unassembled WGS sequence"/>
</dbReference>
<dbReference type="AlphaFoldDB" id="A0A660L731"/>
<keyword evidence="5" id="KW-0028">Amino-acid biosynthesis</keyword>
<comment type="subunit">
    <text evidence="5">Homodimer.</text>
</comment>
<comment type="catalytic activity">
    <reaction evidence="5">
        <text>N-(5-phospho-beta-D-ribosyl)anthranilate + diphosphate = 5-phospho-alpha-D-ribose 1-diphosphate + anthranilate</text>
        <dbReference type="Rhea" id="RHEA:11768"/>
        <dbReference type="ChEBI" id="CHEBI:16567"/>
        <dbReference type="ChEBI" id="CHEBI:18277"/>
        <dbReference type="ChEBI" id="CHEBI:33019"/>
        <dbReference type="ChEBI" id="CHEBI:58017"/>
        <dbReference type="EC" id="2.4.2.18"/>
    </reaction>
</comment>
<comment type="function">
    <text evidence="5">Catalyzes the transfer of the phosphoribosyl group of 5-phosphorylribose-1-pyrophosphate (PRPP) to anthranilate to yield N-(5'-phosphoribosyl)-anthranilate (PRA).</text>
</comment>
<comment type="pathway">
    <text evidence="5">Amino-acid biosynthesis; L-tryptophan biosynthesis; L-tryptophan from chorismate: step 2/5.</text>
</comment>
<evidence type="ECO:0000256" key="4">
    <source>
        <dbReference type="ARBA" id="ARBA00023141"/>
    </source>
</evidence>
<reference evidence="8 9" key="1">
    <citation type="submission" date="2018-10" db="EMBL/GenBank/DDBJ databases">
        <title>Genomic Encyclopedia of Type Strains, Phase IV (KMG-IV): sequencing the most valuable type-strain genomes for metagenomic binning, comparative biology and taxonomic classification.</title>
        <authorList>
            <person name="Goeker M."/>
        </authorList>
    </citation>
    <scope>NUCLEOTIDE SEQUENCE [LARGE SCALE GENOMIC DNA]</scope>
    <source>
        <strain evidence="8 9">DSM 22653</strain>
    </source>
</reference>
<keyword evidence="5" id="KW-0460">Magnesium</keyword>
<keyword evidence="2 5" id="KW-0808">Transferase</keyword>
<feature type="binding site" evidence="5">
    <location>
        <position position="90"/>
    </location>
    <ligand>
        <name>Mg(2+)</name>
        <dbReference type="ChEBI" id="CHEBI:18420"/>
        <label>1</label>
    </ligand>
</feature>
<evidence type="ECO:0000256" key="3">
    <source>
        <dbReference type="ARBA" id="ARBA00022822"/>
    </source>
</evidence>
<dbReference type="Pfam" id="PF02885">
    <property type="entry name" value="Glycos_trans_3N"/>
    <property type="match status" value="1"/>
</dbReference>
<evidence type="ECO:0000313" key="8">
    <source>
        <dbReference type="EMBL" id="RKQ89024.1"/>
    </source>
</evidence>
<feature type="binding site" evidence="5">
    <location>
        <position position="78"/>
    </location>
    <ligand>
        <name>anthranilate</name>
        <dbReference type="ChEBI" id="CHEBI:16567"/>
        <label>1</label>
    </ligand>
</feature>
<feature type="binding site" evidence="5">
    <location>
        <position position="229"/>
    </location>
    <ligand>
        <name>Mg(2+)</name>
        <dbReference type="ChEBI" id="CHEBI:18420"/>
        <label>2</label>
    </ligand>
</feature>
<dbReference type="Pfam" id="PF00591">
    <property type="entry name" value="Glycos_transf_3"/>
    <property type="match status" value="1"/>
</dbReference>
<name>A0A660L731_9BACL</name>
<dbReference type="NCBIfam" id="TIGR01245">
    <property type="entry name" value="trpD"/>
    <property type="match status" value="1"/>
</dbReference>
<comment type="caution">
    <text evidence="5">Lacks conserved residue(s) required for the propagation of feature annotation.</text>
</comment>
<evidence type="ECO:0000256" key="5">
    <source>
        <dbReference type="HAMAP-Rule" id="MF_00211"/>
    </source>
</evidence>
<dbReference type="Gene3D" id="3.40.1030.10">
    <property type="entry name" value="Nucleoside phosphorylase/phosphoribosyltransferase catalytic domain"/>
    <property type="match status" value="1"/>
</dbReference>
<feature type="binding site" evidence="5">
    <location>
        <begin position="88"/>
        <end position="91"/>
    </location>
    <ligand>
        <name>5-phospho-alpha-D-ribose 1-diphosphate</name>
        <dbReference type="ChEBI" id="CHEBI:58017"/>
    </ligand>
</feature>
<dbReference type="OrthoDB" id="9806430at2"/>
<feature type="binding site" evidence="5">
    <location>
        <position position="109"/>
    </location>
    <ligand>
        <name>anthranilate</name>
        <dbReference type="ChEBI" id="CHEBI:16567"/>
        <label>1</label>
    </ligand>
</feature>
<dbReference type="Gene3D" id="1.20.970.10">
    <property type="entry name" value="Transferase, Pyrimidine Nucleoside Phosphorylase, Chain C"/>
    <property type="match status" value="1"/>
</dbReference>
<feature type="binding site" evidence="5">
    <location>
        <begin position="106"/>
        <end position="114"/>
    </location>
    <ligand>
        <name>5-phospho-alpha-D-ribose 1-diphosphate</name>
        <dbReference type="ChEBI" id="CHEBI:58017"/>
    </ligand>
</feature>
<evidence type="ECO:0000256" key="1">
    <source>
        <dbReference type="ARBA" id="ARBA00022676"/>
    </source>
</evidence>
<keyword evidence="3 5" id="KW-0822">Tryptophan biosynthesis</keyword>
<dbReference type="EMBL" id="RBIJ01000001">
    <property type="protein sequence ID" value="RKQ89024.1"/>
    <property type="molecule type" value="Genomic_DNA"/>
</dbReference>
<dbReference type="SUPFAM" id="SSF52418">
    <property type="entry name" value="Nucleoside phosphorylase/phosphoribosyltransferase catalytic domain"/>
    <property type="match status" value="1"/>
</dbReference>
<dbReference type="PANTHER" id="PTHR43285">
    <property type="entry name" value="ANTHRANILATE PHOSPHORIBOSYLTRANSFERASE"/>
    <property type="match status" value="1"/>
</dbReference>
<dbReference type="EC" id="2.4.2.18" evidence="5"/>
<dbReference type="InterPro" id="IPR000312">
    <property type="entry name" value="Glycosyl_Trfase_fam3"/>
</dbReference>
<feature type="binding site" evidence="5">
    <location>
        <begin position="81"/>
        <end position="82"/>
    </location>
    <ligand>
        <name>5-phospho-alpha-D-ribose 1-diphosphate</name>
        <dbReference type="ChEBI" id="CHEBI:58017"/>
    </ligand>
</feature>
<dbReference type="GO" id="GO:0000287">
    <property type="term" value="F:magnesium ion binding"/>
    <property type="evidence" value="ECO:0007669"/>
    <property type="project" value="UniProtKB-UniRule"/>
</dbReference>
<comment type="caution">
    <text evidence="8">The sequence shown here is derived from an EMBL/GenBank/DDBJ whole genome shotgun (WGS) entry which is preliminary data.</text>
</comment>
<dbReference type="SUPFAM" id="SSF47648">
    <property type="entry name" value="Nucleoside phosphorylase/phosphoribosyltransferase N-terminal domain"/>
    <property type="match status" value="1"/>
</dbReference>
<evidence type="ECO:0000259" key="6">
    <source>
        <dbReference type="Pfam" id="PF00591"/>
    </source>
</evidence>
<dbReference type="GO" id="GO:0005829">
    <property type="term" value="C:cytosol"/>
    <property type="evidence" value="ECO:0007669"/>
    <property type="project" value="TreeGrafter"/>
</dbReference>
<dbReference type="PANTHER" id="PTHR43285:SF2">
    <property type="entry name" value="ANTHRANILATE PHOSPHORIBOSYLTRANSFERASE"/>
    <property type="match status" value="1"/>
</dbReference>
<feature type="domain" description="Glycosyl transferase family 3" evidence="6">
    <location>
        <begin position="73"/>
        <end position="345"/>
    </location>
</feature>
<comment type="similarity">
    <text evidence="5">Belongs to the anthranilate phosphoribosyltransferase family.</text>
</comment>
<dbReference type="InterPro" id="IPR035902">
    <property type="entry name" value="Nuc_phospho_transferase"/>
</dbReference>
<dbReference type="InterPro" id="IPR017459">
    <property type="entry name" value="Glycosyl_Trfase_fam3_N_dom"/>
</dbReference>
<feature type="binding site" evidence="5">
    <location>
        <position position="230"/>
    </location>
    <ligand>
        <name>Mg(2+)</name>
        <dbReference type="ChEBI" id="CHEBI:18420"/>
        <label>1</label>
    </ligand>
</feature>
<dbReference type="InterPro" id="IPR005940">
    <property type="entry name" value="Anthranilate_Pribosyl_Tfrase"/>
</dbReference>
<dbReference type="GO" id="GO:0004048">
    <property type="term" value="F:anthranilate phosphoribosyltransferase activity"/>
    <property type="evidence" value="ECO:0007669"/>
    <property type="project" value="UniProtKB-UniRule"/>
</dbReference>
<dbReference type="RefSeq" id="WP_121443900.1">
    <property type="nucleotide sequence ID" value="NZ_RBIJ01000001.1"/>
</dbReference>
<feature type="binding site" evidence="5">
    <location>
        <position position="78"/>
    </location>
    <ligand>
        <name>5-phospho-alpha-D-ribose 1-diphosphate</name>
        <dbReference type="ChEBI" id="CHEBI:58017"/>
    </ligand>
</feature>